<dbReference type="VEuPathDB" id="GiardiaDB:QR46_3391"/>
<sequence length="149" mass="16120">MAGPLLPCNFGVAENGARVVDFSSQYHHNSGVQNLVRQDPSVCWFTSVYAPLPQHVVIDMGQPVCLTRVGIFLHGENSQNPRRVSFACGADPACPEPLAEMDLPHRGGDHLCALPSPRVARFVRYTILENFGGSGAYTTGLQLYGLPAQ</sequence>
<gene>
    <name evidence="1" type="ORF">QR46_3391</name>
</gene>
<dbReference type="SUPFAM" id="SSF49785">
    <property type="entry name" value="Galactose-binding domain-like"/>
    <property type="match status" value="1"/>
</dbReference>
<dbReference type="InterPro" id="IPR008979">
    <property type="entry name" value="Galactose-bd-like_sf"/>
</dbReference>
<evidence type="ECO:0000313" key="2">
    <source>
        <dbReference type="Proteomes" id="UP000070089"/>
    </source>
</evidence>
<dbReference type="OrthoDB" id="10253835at2759"/>
<dbReference type="PANTHER" id="PTHR40682">
    <property type="entry name" value="F5/8 TYPE C DOMAIN CONTAINING PROTEIN"/>
    <property type="match status" value="1"/>
</dbReference>
<dbReference type="Gene3D" id="2.60.120.260">
    <property type="entry name" value="Galactose-binding domain-like"/>
    <property type="match status" value="1"/>
</dbReference>
<comment type="caution">
    <text evidence="1">The sequence shown here is derived from an EMBL/GenBank/DDBJ whole genome shotgun (WGS) entry which is preliminary data.</text>
</comment>
<proteinExistence type="predicted"/>
<name>A0A132NRL0_GIAIN</name>
<dbReference type="AlphaFoldDB" id="A0A132NRL0"/>
<dbReference type="Proteomes" id="UP000070089">
    <property type="component" value="Unassembled WGS sequence"/>
</dbReference>
<accession>A0A132NRL0</accession>
<protein>
    <submittedName>
        <fullName evidence="1">F5/8 type C domain containing protein</fullName>
    </submittedName>
</protein>
<evidence type="ECO:0000313" key="1">
    <source>
        <dbReference type="EMBL" id="KWX12638.1"/>
    </source>
</evidence>
<dbReference type="PANTHER" id="PTHR40682:SF1">
    <property type="entry name" value="CHROMOSOME UNDETERMINED SCAFFOLD_48, WHOLE GENOME SHOTGUN SEQUENCE"/>
    <property type="match status" value="1"/>
</dbReference>
<organism evidence="1 2">
    <name type="scientific">Giardia duodenalis assemblage B</name>
    <dbReference type="NCBI Taxonomy" id="1394984"/>
    <lineage>
        <taxon>Eukaryota</taxon>
        <taxon>Metamonada</taxon>
        <taxon>Diplomonadida</taxon>
        <taxon>Hexamitidae</taxon>
        <taxon>Giardiinae</taxon>
        <taxon>Giardia</taxon>
    </lineage>
</organism>
<dbReference type="EMBL" id="JXTI01000107">
    <property type="protein sequence ID" value="KWX12638.1"/>
    <property type="molecule type" value="Genomic_DNA"/>
</dbReference>
<reference evidence="1 2" key="1">
    <citation type="journal article" date="2015" name="Mol. Biochem. Parasitol.">
        <title>Identification of polymorphic genes for use in assemblage B genotyping assays through comparative genomics of multiple assemblage B Giardia duodenalis isolates.</title>
        <authorList>
            <person name="Wielinga C."/>
            <person name="Thompson R.C."/>
            <person name="Monis P."/>
            <person name="Ryan U."/>
        </authorList>
    </citation>
    <scope>NUCLEOTIDE SEQUENCE [LARGE SCALE GENOMIC DNA]</scope>
    <source>
        <strain evidence="1 2">BAH15c1</strain>
    </source>
</reference>